<evidence type="ECO:0000313" key="2">
    <source>
        <dbReference type="EMBL" id="MTF39974.1"/>
    </source>
</evidence>
<dbReference type="Pfam" id="PF12697">
    <property type="entry name" value="Abhydrolase_6"/>
    <property type="match status" value="1"/>
</dbReference>
<organism evidence="2 3">
    <name type="scientific">Cyanobacterium aponinum 0216</name>
    <dbReference type="NCBI Taxonomy" id="2676140"/>
    <lineage>
        <taxon>Bacteria</taxon>
        <taxon>Bacillati</taxon>
        <taxon>Cyanobacteriota</taxon>
        <taxon>Cyanophyceae</taxon>
        <taxon>Oscillatoriophycideae</taxon>
        <taxon>Chroococcales</taxon>
        <taxon>Geminocystaceae</taxon>
        <taxon>Cyanobacterium</taxon>
    </lineage>
</organism>
<dbReference type="PRINTS" id="PR00111">
    <property type="entry name" value="ABHYDROLASE"/>
</dbReference>
<evidence type="ECO:0000313" key="3">
    <source>
        <dbReference type="Proteomes" id="UP000437131"/>
    </source>
</evidence>
<keyword evidence="2" id="KW-0378">Hydrolase</keyword>
<dbReference type="SUPFAM" id="SSF53474">
    <property type="entry name" value="alpha/beta-Hydrolases"/>
    <property type="match status" value="1"/>
</dbReference>
<comment type="caution">
    <text evidence="2">The sequence shown here is derived from an EMBL/GenBank/DDBJ whole genome shotgun (WGS) entry which is preliminary data.</text>
</comment>
<dbReference type="PANTHER" id="PTHR46438:SF12">
    <property type="entry name" value="ALPHA_BETA-HYDROLASES SUPERFAMILY PROTEIN"/>
    <property type="match status" value="1"/>
</dbReference>
<dbReference type="InterPro" id="IPR000073">
    <property type="entry name" value="AB_hydrolase_1"/>
</dbReference>
<evidence type="ECO:0000259" key="1">
    <source>
        <dbReference type="Pfam" id="PF12697"/>
    </source>
</evidence>
<sequence length="309" mass="35068">MVKFRINYLSMNNYQQWQWQGFNIAYQQCGEKGASVVFIHGFGANSGHWRHNLKVIGENYRCYAIDLLGFGASDKPLPNQPLSYTFETWAKQVGDFCREVVKTPVILVGNSIGCVVTMQTAVDYPDLVTKIAAFNCSLRLLNERKRLTLPWYRNLGATVMQKVLTNRAIASYFYNQIAKPQVIRKILTQAYKKQEAITDELIEIIYKPSQDKGAVDVFVAFTGYSSGPIPEDLLPILPCPITFFWGAEDPWESIELGRELANYPCVEDFIELEGLGHCPQDEAPEIVNPLLLNWLETSSPKLNEKSIEK</sequence>
<gene>
    <name evidence="2" type="ORF">GGC33_13700</name>
</gene>
<name>A0A844GU17_9CHRO</name>
<dbReference type="GO" id="GO:0016787">
    <property type="term" value="F:hydrolase activity"/>
    <property type="evidence" value="ECO:0007669"/>
    <property type="project" value="UniProtKB-KW"/>
</dbReference>
<feature type="domain" description="AB hydrolase-1" evidence="1">
    <location>
        <begin position="36"/>
        <end position="288"/>
    </location>
</feature>
<dbReference type="Gene3D" id="3.40.50.1820">
    <property type="entry name" value="alpha/beta hydrolase"/>
    <property type="match status" value="1"/>
</dbReference>
<dbReference type="Proteomes" id="UP000437131">
    <property type="component" value="Unassembled WGS sequence"/>
</dbReference>
<dbReference type="InterPro" id="IPR029058">
    <property type="entry name" value="AB_hydrolase_fold"/>
</dbReference>
<dbReference type="PANTHER" id="PTHR46438">
    <property type="entry name" value="ALPHA/BETA-HYDROLASES SUPERFAMILY PROTEIN"/>
    <property type="match status" value="1"/>
</dbReference>
<accession>A0A844GU17</accession>
<proteinExistence type="predicted"/>
<reference evidence="2 3" key="1">
    <citation type="submission" date="2019-11" db="EMBL/GenBank/DDBJ databases">
        <title>Isolation of a new High Light Tolerant Cyanobacteria.</title>
        <authorList>
            <person name="Dobson Z."/>
            <person name="Vaughn N."/>
            <person name="Vaughn M."/>
            <person name="Fromme P."/>
            <person name="Mazor Y."/>
        </authorList>
    </citation>
    <scope>NUCLEOTIDE SEQUENCE [LARGE SCALE GENOMIC DNA]</scope>
    <source>
        <strain evidence="2 3">0216</strain>
    </source>
</reference>
<dbReference type="AlphaFoldDB" id="A0A844GU17"/>
<protein>
    <submittedName>
        <fullName evidence="2">Alpha/beta fold hydrolase</fullName>
    </submittedName>
</protein>
<dbReference type="EMBL" id="WMIA01000020">
    <property type="protein sequence ID" value="MTF39974.1"/>
    <property type="molecule type" value="Genomic_DNA"/>
</dbReference>